<dbReference type="Pfam" id="PF07883">
    <property type="entry name" value="Cupin_2"/>
    <property type="match status" value="1"/>
</dbReference>
<dbReference type="GO" id="GO:0051213">
    <property type="term" value="F:dioxygenase activity"/>
    <property type="evidence" value="ECO:0007669"/>
    <property type="project" value="UniProtKB-KW"/>
</dbReference>
<dbReference type="EMBL" id="RBXO01000001">
    <property type="protein sequence ID" value="RKT53329.1"/>
    <property type="molecule type" value="Genomic_DNA"/>
</dbReference>
<protein>
    <submittedName>
        <fullName evidence="2">Quercetin dioxygenase-like cupin family protein</fullName>
    </submittedName>
</protein>
<dbReference type="InterPro" id="IPR011051">
    <property type="entry name" value="RmlC_Cupin_sf"/>
</dbReference>
<gene>
    <name evidence="2" type="ORF">C8E97_1888</name>
</gene>
<dbReference type="Proteomes" id="UP000282084">
    <property type="component" value="Unassembled WGS sequence"/>
</dbReference>
<dbReference type="SUPFAM" id="SSF51182">
    <property type="entry name" value="RmlC-like cupins"/>
    <property type="match status" value="1"/>
</dbReference>
<sequence length="170" mass="18627">MRYRPLSGGSDRTIVVPMENALLVQAVKPEKLTADPAAVVTLLADLDGLTANRSTFLDGADGAPPHFHTRASELFFVLDGTLQVLLDQDVVTLERGDLLVVPPRVPHAFGAPRGADADVLFVFTPGMGRFDYYRLLDRVQRGLADPAEIRASQDRYDNHYVDSPVWAAAR</sequence>
<keyword evidence="3" id="KW-1185">Reference proteome</keyword>
<evidence type="ECO:0000259" key="1">
    <source>
        <dbReference type="Pfam" id="PF07883"/>
    </source>
</evidence>
<organism evidence="2 3">
    <name type="scientific">Saccharothrix australiensis</name>
    <dbReference type="NCBI Taxonomy" id="2072"/>
    <lineage>
        <taxon>Bacteria</taxon>
        <taxon>Bacillati</taxon>
        <taxon>Actinomycetota</taxon>
        <taxon>Actinomycetes</taxon>
        <taxon>Pseudonocardiales</taxon>
        <taxon>Pseudonocardiaceae</taxon>
        <taxon>Saccharothrix</taxon>
    </lineage>
</organism>
<accession>A0A495VVE4</accession>
<keyword evidence="2" id="KW-0560">Oxidoreductase</keyword>
<comment type="caution">
    <text evidence="2">The sequence shown here is derived from an EMBL/GenBank/DDBJ whole genome shotgun (WGS) entry which is preliminary data.</text>
</comment>
<dbReference type="AlphaFoldDB" id="A0A495VVE4"/>
<name>A0A495VVE4_9PSEU</name>
<dbReference type="InterPro" id="IPR013096">
    <property type="entry name" value="Cupin_2"/>
</dbReference>
<dbReference type="PANTHER" id="PTHR36440">
    <property type="entry name" value="PUTATIVE (AFU_ORTHOLOGUE AFUA_8G07350)-RELATED"/>
    <property type="match status" value="1"/>
</dbReference>
<dbReference type="PANTHER" id="PTHR36440:SF1">
    <property type="entry name" value="PUTATIVE (AFU_ORTHOLOGUE AFUA_8G07350)-RELATED"/>
    <property type="match status" value="1"/>
</dbReference>
<feature type="domain" description="Cupin type-2" evidence="1">
    <location>
        <begin position="55"/>
        <end position="123"/>
    </location>
</feature>
<dbReference type="InterPro" id="IPR014710">
    <property type="entry name" value="RmlC-like_jellyroll"/>
</dbReference>
<reference evidence="2 3" key="1">
    <citation type="submission" date="2018-10" db="EMBL/GenBank/DDBJ databases">
        <title>Sequencing the genomes of 1000 actinobacteria strains.</title>
        <authorList>
            <person name="Klenk H.-P."/>
        </authorList>
    </citation>
    <scope>NUCLEOTIDE SEQUENCE [LARGE SCALE GENOMIC DNA]</scope>
    <source>
        <strain evidence="2 3">DSM 43800</strain>
    </source>
</reference>
<dbReference type="InterPro" id="IPR053146">
    <property type="entry name" value="QDO-like"/>
</dbReference>
<keyword evidence="2" id="KW-0223">Dioxygenase</keyword>
<evidence type="ECO:0000313" key="2">
    <source>
        <dbReference type="EMBL" id="RKT53329.1"/>
    </source>
</evidence>
<evidence type="ECO:0000313" key="3">
    <source>
        <dbReference type="Proteomes" id="UP000282084"/>
    </source>
</evidence>
<proteinExistence type="predicted"/>
<dbReference type="Gene3D" id="2.60.120.10">
    <property type="entry name" value="Jelly Rolls"/>
    <property type="match status" value="1"/>
</dbReference>